<dbReference type="Gene3D" id="1.10.287.950">
    <property type="entry name" value="Methyl-accepting chemotaxis protein"/>
    <property type="match status" value="1"/>
</dbReference>
<dbReference type="PROSITE" id="PS50885">
    <property type="entry name" value="HAMP"/>
    <property type="match status" value="1"/>
</dbReference>
<comment type="caution">
    <text evidence="12">The sequence shown here is derived from an EMBL/GenBank/DDBJ whole genome shotgun (WGS) entry which is preliminary data.</text>
</comment>
<dbReference type="CDD" id="cd11386">
    <property type="entry name" value="MCP_signal"/>
    <property type="match status" value="1"/>
</dbReference>
<evidence type="ECO:0000313" key="11">
    <source>
        <dbReference type="EMBL" id="GED70964.1"/>
    </source>
</evidence>
<dbReference type="CDD" id="cd06225">
    <property type="entry name" value="HAMP"/>
    <property type="match status" value="1"/>
</dbReference>
<evidence type="ECO:0000259" key="10">
    <source>
        <dbReference type="PROSITE" id="PS50885"/>
    </source>
</evidence>
<evidence type="ECO:0000256" key="1">
    <source>
        <dbReference type="ARBA" id="ARBA00004236"/>
    </source>
</evidence>
<proteinExistence type="inferred from homology"/>
<reference evidence="11 14" key="3">
    <citation type="submission" date="2019-06" db="EMBL/GenBank/DDBJ databases">
        <title>Whole genome shotgun sequence of Brevibacillus reuszeri NBRC 15719.</title>
        <authorList>
            <person name="Hosoyama A."/>
            <person name="Uohara A."/>
            <person name="Ohji S."/>
            <person name="Ichikawa N."/>
        </authorList>
    </citation>
    <scope>NUCLEOTIDE SEQUENCE [LARGE SCALE GENOMIC DNA]</scope>
    <source>
        <strain evidence="11 14">NBRC 15719</strain>
    </source>
</reference>
<dbReference type="PATRIC" id="fig|54915.3.peg.7148"/>
<dbReference type="Pfam" id="PF00015">
    <property type="entry name" value="MCPsignal"/>
    <property type="match status" value="1"/>
</dbReference>
<keyword evidence="14" id="KW-1185">Reference proteome</keyword>
<gene>
    <name evidence="12" type="ORF">ADS79_08500</name>
    <name evidence="11" type="ORF">BRE01_46660</name>
</gene>
<evidence type="ECO:0000256" key="7">
    <source>
        <dbReference type="SAM" id="Coils"/>
    </source>
</evidence>
<evidence type="ECO:0000313" key="14">
    <source>
        <dbReference type="Proteomes" id="UP000319578"/>
    </source>
</evidence>
<sequence>MFSRRFSIRYKLVLTILILTMLPLMIVGFIQFENARSAVYKLTVSDLQYITDMKARELSAYTQDVAQADQNKQKIDEIIREVAERYYQPNGMTGYAYILDKDGIAIFHPDPTVHNTSLAHEDFIQEMLAKKNGWIEYVFQDLTKVTAYKQLQNGWTLAIGSYQDDLLTSIESSRPLMFLLNLISAIIALTCGIFIVNKLVRPLKELVTVMKSAESGNLTPRVEVRSRDELGELSAMYNEMMDVFCKMLSEVQHVSQQVAASSEELTASAAESARASEQISIASTEIASGSEQQKQTVVETTGFLQRMGKDIQQVASSTDRVNADATQAFELAQEGEGKLKALVQEMDQIAKDAHQTELVVRDLGAQSEQIMGIISIIRQISDQTNLLALNAAIEAARAGEQGRGFAVVAQEVRKLAEQSGQAAEEIANLIHSIHREIQEAVEAIGTTTGSVQEGRDGVAMAGASFQQILVAVQDVSQQVHRMNEAARTIHQDTQQLVANADLISELAETAANDTQEVAAASEEQSATTEEMTAAAETLAQMAERLSEQVKRFTI</sequence>
<feature type="domain" description="HAMP" evidence="10">
    <location>
        <begin position="197"/>
        <end position="249"/>
    </location>
</feature>
<dbReference type="Gene3D" id="1.10.8.500">
    <property type="entry name" value="HAMP domain in histidine kinase"/>
    <property type="match status" value="1"/>
</dbReference>
<dbReference type="RefSeq" id="WP_049737965.1">
    <property type="nucleotide sequence ID" value="NZ_BJON01000019.1"/>
</dbReference>
<keyword evidence="8" id="KW-1133">Transmembrane helix</keyword>
<reference evidence="13" key="1">
    <citation type="submission" date="2015-07" db="EMBL/GenBank/DDBJ databases">
        <title>Genome sequencing project for genomic taxonomy and phylogenomics of Bacillus-like bacteria.</title>
        <authorList>
            <person name="Liu B."/>
            <person name="Wang J."/>
            <person name="Zhu Y."/>
            <person name="Liu G."/>
            <person name="Chen Q."/>
            <person name="Chen Z."/>
            <person name="Lan J."/>
            <person name="Che J."/>
            <person name="Ge C."/>
            <person name="Shi H."/>
            <person name="Pan Z."/>
            <person name="Liu X."/>
        </authorList>
    </citation>
    <scope>NUCLEOTIDE SEQUENCE [LARGE SCALE GENOMIC DNA]</scope>
    <source>
        <strain evidence="13">DSM 9887</strain>
    </source>
</reference>
<dbReference type="Proteomes" id="UP000319578">
    <property type="component" value="Unassembled WGS sequence"/>
</dbReference>
<dbReference type="Proteomes" id="UP000036834">
    <property type="component" value="Unassembled WGS sequence"/>
</dbReference>
<dbReference type="AlphaFoldDB" id="A0A0K9YZB1"/>
<comment type="subcellular location">
    <subcellularLocation>
        <location evidence="1">Cell membrane</location>
    </subcellularLocation>
</comment>
<dbReference type="OrthoDB" id="2476080at2"/>
<protein>
    <submittedName>
        <fullName evidence="12">Chemotaxis protein</fullName>
    </submittedName>
</protein>
<dbReference type="SUPFAM" id="SSF58104">
    <property type="entry name" value="Methyl-accepting chemotaxis protein (MCP) signaling domain"/>
    <property type="match status" value="1"/>
</dbReference>
<dbReference type="PROSITE" id="PS50111">
    <property type="entry name" value="CHEMOTAXIS_TRANSDUC_2"/>
    <property type="match status" value="1"/>
</dbReference>
<evidence type="ECO:0000256" key="5">
    <source>
        <dbReference type="ARBA" id="ARBA00029447"/>
    </source>
</evidence>
<dbReference type="PANTHER" id="PTHR32089">
    <property type="entry name" value="METHYL-ACCEPTING CHEMOTAXIS PROTEIN MCPB"/>
    <property type="match status" value="1"/>
</dbReference>
<keyword evidence="4 6" id="KW-0807">Transducer</keyword>
<evidence type="ECO:0000256" key="8">
    <source>
        <dbReference type="SAM" id="Phobius"/>
    </source>
</evidence>
<dbReference type="STRING" id="54915.ADS79_08500"/>
<dbReference type="EMBL" id="LGIQ01000005">
    <property type="protein sequence ID" value="KNB73952.1"/>
    <property type="molecule type" value="Genomic_DNA"/>
</dbReference>
<dbReference type="InterPro" id="IPR004089">
    <property type="entry name" value="MCPsignal_dom"/>
</dbReference>
<dbReference type="InterPro" id="IPR003660">
    <property type="entry name" value="HAMP_dom"/>
</dbReference>
<keyword evidence="2" id="KW-1003">Cell membrane</keyword>
<feature type="transmembrane region" description="Helical" evidence="8">
    <location>
        <begin position="12"/>
        <end position="32"/>
    </location>
</feature>
<dbReference type="GO" id="GO:0005886">
    <property type="term" value="C:plasma membrane"/>
    <property type="evidence" value="ECO:0007669"/>
    <property type="project" value="UniProtKB-SubCell"/>
</dbReference>
<evidence type="ECO:0000256" key="4">
    <source>
        <dbReference type="ARBA" id="ARBA00023224"/>
    </source>
</evidence>
<feature type="domain" description="Methyl-accepting transducer" evidence="9">
    <location>
        <begin position="268"/>
        <end position="539"/>
    </location>
</feature>
<keyword evidence="3 8" id="KW-0472">Membrane</keyword>
<evidence type="ECO:0000256" key="3">
    <source>
        <dbReference type="ARBA" id="ARBA00023136"/>
    </source>
</evidence>
<keyword evidence="7" id="KW-0175">Coiled coil</keyword>
<dbReference type="PANTHER" id="PTHR32089:SF112">
    <property type="entry name" value="LYSOZYME-LIKE PROTEIN-RELATED"/>
    <property type="match status" value="1"/>
</dbReference>
<dbReference type="Pfam" id="PF08269">
    <property type="entry name" value="dCache_2"/>
    <property type="match status" value="1"/>
</dbReference>
<evidence type="ECO:0000259" key="9">
    <source>
        <dbReference type="PROSITE" id="PS50111"/>
    </source>
</evidence>
<dbReference type="CDD" id="cd12912">
    <property type="entry name" value="PDC2_MCP_like"/>
    <property type="match status" value="1"/>
</dbReference>
<dbReference type="SMART" id="SM00283">
    <property type="entry name" value="MA"/>
    <property type="match status" value="1"/>
</dbReference>
<feature type="coiled-coil region" evidence="7">
    <location>
        <begin position="503"/>
        <end position="548"/>
    </location>
</feature>
<accession>A0A0K9YZB1</accession>
<evidence type="ECO:0000313" key="13">
    <source>
        <dbReference type="Proteomes" id="UP000036834"/>
    </source>
</evidence>
<evidence type="ECO:0000313" key="12">
    <source>
        <dbReference type="EMBL" id="KNB73952.1"/>
    </source>
</evidence>
<dbReference type="GO" id="GO:0007165">
    <property type="term" value="P:signal transduction"/>
    <property type="evidence" value="ECO:0007669"/>
    <property type="project" value="UniProtKB-KW"/>
</dbReference>
<dbReference type="EMBL" id="BJON01000019">
    <property type="protein sequence ID" value="GED70964.1"/>
    <property type="molecule type" value="Genomic_DNA"/>
</dbReference>
<comment type="similarity">
    <text evidence="5">Belongs to the methyl-accepting chemotaxis (MCP) protein family.</text>
</comment>
<reference evidence="12" key="2">
    <citation type="submission" date="2015-07" db="EMBL/GenBank/DDBJ databases">
        <title>MeaNS - Measles Nucleotide Surveillance Program.</title>
        <authorList>
            <person name="Tran T."/>
            <person name="Druce J."/>
        </authorList>
    </citation>
    <scope>NUCLEOTIDE SEQUENCE</scope>
    <source>
        <strain evidence="12">DSM 9887</strain>
    </source>
</reference>
<dbReference type="Gene3D" id="3.30.450.20">
    <property type="entry name" value="PAS domain"/>
    <property type="match status" value="1"/>
</dbReference>
<organism evidence="12 13">
    <name type="scientific">Brevibacillus reuszeri</name>
    <dbReference type="NCBI Taxonomy" id="54915"/>
    <lineage>
        <taxon>Bacteria</taxon>
        <taxon>Bacillati</taxon>
        <taxon>Bacillota</taxon>
        <taxon>Bacilli</taxon>
        <taxon>Bacillales</taxon>
        <taxon>Paenibacillaceae</taxon>
        <taxon>Brevibacillus</taxon>
    </lineage>
</organism>
<keyword evidence="8" id="KW-0812">Transmembrane</keyword>
<name>A0A0K9YZB1_9BACL</name>
<evidence type="ECO:0000256" key="6">
    <source>
        <dbReference type="PROSITE-ProRule" id="PRU00284"/>
    </source>
</evidence>
<evidence type="ECO:0000256" key="2">
    <source>
        <dbReference type="ARBA" id="ARBA00022475"/>
    </source>
</evidence>
<dbReference type="InterPro" id="IPR004010">
    <property type="entry name" value="Double_Cache_2"/>
</dbReference>
<dbReference type="Pfam" id="PF00672">
    <property type="entry name" value="HAMP"/>
    <property type="match status" value="1"/>
</dbReference>
<dbReference type="SMART" id="SM00304">
    <property type="entry name" value="HAMP"/>
    <property type="match status" value="2"/>
</dbReference>